<organism evidence="2 3">
    <name type="scientific">Paraburkholderia hiiakae</name>
    <dbReference type="NCBI Taxonomy" id="1081782"/>
    <lineage>
        <taxon>Bacteria</taxon>
        <taxon>Pseudomonadati</taxon>
        <taxon>Pseudomonadota</taxon>
        <taxon>Betaproteobacteria</taxon>
        <taxon>Burkholderiales</taxon>
        <taxon>Burkholderiaceae</taxon>
        <taxon>Paraburkholderia</taxon>
    </lineage>
</organism>
<evidence type="ECO:0000313" key="3">
    <source>
        <dbReference type="Proteomes" id="UP000656319"/>
    </source>
</evidence>
<evidence type="ECO:0000313" key="2">
    <source>
        <dbReference type="EMBL" id="CAD6536494.1"/>
    </source>
</evidence>
<dbReference type="Proteomes" id="UP000656319">
    <property type="component" value="Unassembled WGS sequence"/>
</dbReference>
<name>A0ABN7HTH4_9BURK</name>
<proteinExistence type="predicted"/>
<feature type="signal peptide" evidence="1">
    <location>
        <begin position="1"/>
        <end position="19"/>
    </location>
</feature>
<keyword evidence="3" id="KW-1185">Reference proteome</keyword>
<keyword evidence="1" id="KW-0732">Signal</keyword>
<accession>A0ABN7HTH4</accession>
<dbReference type="EMBL" id="CAJHCQ010000007">
    <property type="protein sequence ID" value="CAD6536494.1"/>
    <property type="molecule type" value="Genomic_DNA"/>
</dbReference>
<evidence type="ECO:0000256" key="1">
    <source>
        <dbReference type="SAM" id="SignalP"/>
    </source>
</evidence>
<comment type="caution">
    <text evidence="2">The sequence shown here is derived from an EMBL/GenBank/DDBJ whole genome shotgun (WGS) entry which is preliminary data.</text>
</comment>
<evidence type="ECO:0008006" key="4">
    <source>
        <dbReference type="Google" id="ProtNLM"/>
    </source>
</evidence>
<dbReference type="PROSITE" id="PS51257">
    <property type="entry name" value="PROKAR_LIPOPROTEIN"/>
    <property type="match status" value="1"/>
</dbReference>
<gene>
    <name evidence="2" type="ORF">LMG27952_03157</name>
</gene>
<protein>
    <recommendedName>
        <fullName evidence="4">Lipoprotein</fullName>
    </recommendedName>
</protein>
<sequence length="269" mass="27835">MKKKLSILLLGCVALSACGGGSGGSDSSATTTKKLTVSMYGNPLASGASTKVARAQFSLISSAMAADAPSAASDAQATVQTLQDALTSRGVPAQVSAGVMDGTTLHQIVMGENNGLPPTPDQFKTEPSEWIVVNFQLDDMVTRADDPAQLAAQAQFSQDLAIFTQRANVSGKRVFAIMAIPTCDVPNQNSAADGLNHAILNAGLNSTISQVGGTPFQGVRDANGDVVNGLLVGHMGGDCRTPDAYMQNYHIQAIADDLASRYQGYLNGN</sequence>
<reference evidence="2 3" key="1">
    <citation type="submission" date="2020-10" db="EMBL/GenBank/DDBJ databases">
        <authorList>
            <person name="Peeters C."/>
        </authorList>
    </citation>
    <scope>NUCLEOTIDE SEQUENCE [LARGE SCALE GENOMIC DNA]</scope>
    <source>
        <strain evidence="2 3">LMG 27952</strain>
    </source>
</reference>
<dbReference type="RefSeq" id="WP_201696852.1">
    <property type="nucleotide sequence ID" value="NZ_CAJHCQ010000007.1"/>
</dbReference>
<feature type="chain" id="PRO_5046884599" description="Lipoprotein" evidence="1">
    <location>
        <begin position="20"/>
        <end position="269"/>
    </location>
</feature>